<evidence type="ECO:0008006" key="3">
    <source>
        <dbReference type="Google" id="ProtNLM"/>
    </source>
</evidence>
<accession>A0ABV7K4X0</accession>
<dbReference type="RefSeq" id="WP_378218222.1">
    <property type="nucleotide sequence ID" value="NZ_JBHRTK010000002.1"/>
</dbReference>
<keyword evidence="2" id="KW-1185">Reference proteome</keyword>
<sequence length="70" mass="7790">MIKEMRQAALAKCDGNVSLLAREIGVDYFRLRNVVCHSNPRPPEDILEALMRYTGYRLVAPTVASQQAAA</sequence>
<dbReference type="EMBL" id="JBHRTK010000002">
    <property type="protein sequence ID" value="MFC3205085.1"/>
    <property type="molecule type" value="Genomic_DNA"/>
</dbReference>
<gene>
    <name evidence="1" type="ORF">ACFOHJ_02580</name>
</gene>
<reference evidence="2" key="1">
    <citation type="journal article" date="2019" name="Int. J. Syst. Evol. Microbiol.">
        <title>The Global Catalogue of Microorganisms (GCM) 10K type strain sequencing project: providing services to taxonomists for standard genome sequencing and annotation.</title>
        <authorList>
            <consortium name="The Broad Institute Genomics Platform"/>
            <consortium name="The Broad Institute Genome Sequencing Center for Infectious Disease"/>
            <person name="Wu L."/>
            <person name="Ma J."/>
        </authorList>
    </citation>
    <scope>NUCLEOTIDE SEQUENCE [LARGE SCALE GENOMIC DNA]</scope>
    <source>
        <strain evidence="2">KCTC 52165</strain>
    </source>
</reference>
<proteinExistence type="predicted"/>
<name>A0ABV7K4X0_9HYPH</name>
<evidence type="ECO:0000313" key="2">
    <source>
        <dbReference type="Proteomes" id="UP001595583"/>
    </source>
</evidence>
<protein>
    <recommendedName>
        <fullName evidence="3">XRE family transcriptional regulator</fullName>
    </recommendedName>
</protein>
<organism evidence="1 2">
    <name type="scientific">Aquamicrobium soli</name>
    <dbReference type="NCBI Taxonomy" id="1811518"/>
    <lineage>
        <taxon>Bacteria</taxon>
        <taxon>Pseudomonadati</taxon>
        <taxon>Pseudomonadota</taxon>
        <taxon>Alphaproteobacteria</taxon>
        <taxon>Hyphomicrobiales</taxon>
        <taxon>Phyllobacteriaceae</taxon>
        <taxon>Aquamicrobium</taxon>
    </lineage>
</organism>
<evidence type="ECO:0000313" key="1">
    <source>
        <dbReference type="EMBL" id="MFC3205085.1"/>
    </source>
</evidence>
<comment type="caution">
    <text evidence="1">The sequence shown here is derived from an EMBL/GenBank/DDBJ whole genome shotgun (WGS) entry which is preliminary data.</text>
</comment>
<dbReference type="Proteomes" id="UP001595583">
    <property type="component" value="Unassembled WGS sequence"/>
</dbReference>